<dbReference type="InterPro" id="IPR029058">
    <property type="entry name" value="AB_hydrolase_fold"/>
</dbReference>
<accession>A0AAI9ZEK4</accession>
<proteinExistence type="predicted"/>
<dbReference type="AlphaFoldDB" id="A0AAI9ZEK4"/>
<evidence type="ECO:0000259" key="1">
    <source>
        <dbReference type="Pfam" id="PF07859"/>
    </source>
</evidence>
<name>A0AAI9ZEK4_9PEZI</name>
<dbReference type="SUPFAM" id="SSF53474">
    <property type="entry name" value="alpha/beta-Hydrolases"/>
    <property type="match status" value="1"/>
</dbReference>
<dbReference type="PANTHER" id="PTHR23024:SF242">
    <property type="entry name" value="ALPHA_BETA HYDROLASE FOLD-3 DOMAIN-CONTAINING PROTEIN-RELATED"/>
    <property type="match status" value="1"/>
</dbReference>
<keyword evidence="3" id="KW-1185">Reference proteome</keyword>
<organism evidence="2 3">
    <name type="scientific">Colletotrichum phormii</name>
    <dbReference type="NCBI Taxonomy" id="359342"/>
    <lineage>
        <taxon>Eukaryota</taxon>
        <taxon>Fungi</taxon>
        <taxon>Dikarya</taxon>
        <taxon>Ascomycota</taxon>
        <taxon>Pezizomycotina</taxon>
        <taxon>Sordariomycetes</taxon>
        <taxon>Hypocreomycetidae</taxon>
        <taxon>Glomerellales</taxon>
        <taxon>Glomerellaceae</taxon>
        <taxon>Colletotrichum</taxon>
        <taxon>Colletotrichum acutatum species complex</taxon>
    </lineage>
</organism>
<keyword evidence="2" id="KW-0378">Hydrolase</keyword>
<dbReference type="GeneID" id="85473497"/>
<evidence type="ECO:0000313" key="2">
    <source>
        <dbReference type="EMBL" id="KAK1622798.1"/>
    </source>
</evidence>
<dbReference type="Gene3D" id="3.40.50.1820">
    <property type="entry name" value="alpha/beta hydrolase"/>
    <property type="match status" value="1"/>
</dbReference>
<comment type="caution">
    <text evidence="2">The sequence shown here is derived from an EMBL/GenBank/DDBJ whole genome shotgun (WGS) entry which is preliminary data.</text>
</comment>
<dbReference type="Proteomes" id="UP001243989">
    <property type="component" value="Unassembled WGS sequence"/>
</dbReference>
<feature type="domain" description="Alpha/beta hydrolase fold-3" evidence="1">
    <location>
        <begin position="68"/>
        <end position="258"/>
    </location>
</feature>
<dbReference type="PANTHER" id="PTHR23024">
    <property type="entry name" value="ARYLACETAMIDE DEACETYLASE"/>
    <property type="match status" value="1"/>
</dbReference>
<sequence>MVGFITSVRRKAMVFLIRFLSGQLTAELDLDEITQLEVDSRDQDRKIRIHVYDHPLPDAKSGPRPVLINWHGSGFLVPALGSDAAFCSTVRKSTGMIVIDADYRKAPADPFPAATDDAFDILQWVCGFSAGGNIALVTSTASCQSQSLTAAIRGVLALYLVTDQHKPPEEKKAPSPIRPIQPFVANFIAECYIPVSIRKDDPRISPTFTDVDLFPQNMLFITCEGDNLCLEAEQLASKIHETGRNVISRRFDGVAHAWDKSVKAGTREEETRNEAYMIAVEFLRENIAV</sequence>
<dbReference type="EMBL" id="JAHMHQ010000033">
    <property type="protein sequence ID" value="KAK1622798.1"/>
    <property type="molecule type" value="Genomic_DNA"/>
</dbReference>
<dbReference type="RefSeq" id="XP_060438793.1">
    <property type="nucleotide sequence ID" value="XM_060588635.1"/>
</dbReference>
<reference evidence="2" key="1">
    <citation type="submission" date="2021-06" db="EMBL/GenBank/DDBJ databases">
        <title>Comparative genomics, transcriptomics and evolutionary studies reveal genomic signatures of adaptation to plant cell wall in hemibiotrophic fungi.</title>
        <authorList>
            <consortium name="DOE Joint Genome Institute"/>
            <person name="Baroncelli R."/>
            <person name="Diaz J.F."/>
            <person name="Benocci T."/>
            <person name="Peng M."/>
            <person name="Battaglia E."/>
            <person name="Haridas S."/>
            <person name="Andreopoulos W."/>
            <person name="Labutti K."/>
            <person name="Pangilinan J."/>
            <person name="Floch G.L."/>
            <person name="Makela M.R."/>
            <person name="Henrissat B."/>
            <person name="Grigoriev I.V."/>
            <person name="Crouch J.A."/>
            <person name="De Vries R.P."/>
            <person name="Sukno S.A."/>
            <person name="Thon M.R."/>
        </authorList>
    </citation>
    <scope>NUCLEOTIDE SEQUENCE</scope>
    <source>
        <strain evidence="2">CBS 102054</strain>
    </source>
</reference>
<dbReference type="Pfam" id="PF07859">
    <property type="entry name" value="Abhydrolase_3"/>
    <property type="match status" value="1"/>
</dbReference>
<dbReference type="GO" id="GO:0016787">
    <property type="term" value="F:hydrolase activity"/>
    <property type="evidence" value="ECO:0007669"/>
    <property type="project" value="UniProtKB-KW"/>
</dbReference>
<evidence type="ECO:0000313" key="3">
    <source>
        <dbReference type="Proteomes" id="UP001243989"/>
    </source>
</evidence>
<gene>
    <name evidence="2" type="ORF">BDP81DRAFT_400031</name>
</gene>
<dbReference type="InterPro" id="IPR050466">
    <property type="entry name" value="Carboxylest/Gibb_receptor"/>
</dbReference>
<protein>
    <submittedName>
        <fullName evidence="2">Alpha/Beta hydrolase protein</fullName>
    </submittedName>
</protein>
<dbReference type="InterPro" id="IPR013094">
    <property type="entry name" value="AB_hydrolase_3"/>
</dbReference>